<accession>W0SAT1</accession>
<dbReference type="PANTHER" id="PTHR33840:SF2">
    <property type="entry name" value="TLE1 PHOSPHOLIPASE DOMAIN-CONTAINING PROTEIN"/>
    <property type="match status" value="1"/>
</dbReference>
<dbReference type="RefSeq" id="WP_052473116.1">
    <property type="nucleotide sequence ID" value="NZ_AP012547.1"/>
</dbReference>
<dbReference type="Proteomes" id="UP000031637">
    <property type="component" value="Chromosome"/>
</dbReference>
<reference evidence="2 3" key="1">
    <citation type="journal article" date="2014" name="Syst. Appl. Microbiol.">
        <title>Complete genomes of freshwater sulfur oxidizers Sulfuricella denitrificans skB26 and Sulfuritalea hydrogenivorans sk43H: genetic insights into the sulfur oxidation pathway of betaproteobacteria.</title>
        <authorList>
            <person name="Watanabe T."/>
            <person name="Kojima H."/>
            <person name="Fukui M."/>
        </authorList>
    </citation>
    <scope>NUCLEOTIDE SEQUENCE [LARGE SCALE GENOMIC DNA]</scope>
    <source>
        <strain evidence="2">DSM22779</strain>
    </source>
</reference>
<evidence type="ECO:0000259" key="1">
    <source>
        <dbReference type="Pfam" id="PF09994"/>
    </source>
</evidence>
<dbReference type="SUPFAM" id="SSF53474">
    <property type="entry name" value="alpha/beta-Hydrolases"/>
    <property type="match status" value="1"/>
</dbReference>
<evidence type="ECO:0000313" key="3">
    <source>
        <dbReference type="Proteomes" id="UP000031637"/>
    </source>
</evidence>
<dbReference type="KEGG" id="shd:SUTH_00490"/>
<dbReference type="AlphaFoldDB" id="W0SAT1"/>
<dbReference type="Pfam" id="PF09994">
    <property type="entry name" value="T6SS_Tle1-like_cat"/>
    <property type="match status" value="1"/>
</dbReference>
<dbReference type="InterPro" id="IPR018712">
    <property type="entry name" value="Tle1-like_cat"/>
</dbReference>
<dbReference type="InterPro" id="IPR029058">
    <property type="entry name" value="AB_hydrolase_fold"/>
</dbReference>
<organism evidence="2 3">
    <name type="scientific">Sulfuritalea hydrogenivorans sk43H</name>
    <dbReference type="NCBI Taxonomy" id="1223802"/>
    <lineage>
        <taxon>Bacteria</taxon>
        <taxon>Pseudomonadati</taxon>
        <taxon>Pseudomonadota</taxon>
        <taxon>Betaproteobacteria</taxon>
        <taxon>Nitrosomonadales</taxon>
        <taxon>Sterolibacteriaceae</taxon>
        <taxon>Sulfuritalea</taxon>
    </lineage>
</organism>
<evidence type="ECO:0000313" key="2">
    <source>
        <dbReference type="EMBL" id="BAO28304.1"/>
    </source>
</evidence>
<feature type="domain" description="T6SS Phospholipase effector Tle1-like catalytic" evidence="1">
    <location>
        <begin position="3"/>
        <end position="251"/>
    </location>
</feature>
<dbReference type="HOGENOM" id="CLU_005049_5_2_4"/>
<sequence>MGRNIVLCFDGTNNKYAATNTNVVKLYGMLDRAGGDQLAYYQPGIGTFAPPGVWDKFKKWFITRLDLAIAWLLEEHVSDGYRFLMRYYQDGDRIFIFGFSRGAYTARAVAAMVHKVGLLTQGNEELLPFAWNMFKREQDPKLYNGFRHTFSRKVPIHFIGLWDTVSSVGWMWDQQTLQFTANNPSVEIVRHAVALDERRAYFPQNLWGHDPDLPTDVLQIWFPGVHCDVGGGYAEKEAGLSKIALQWMIEQAEAFGLRFNPKGKDVILPTVDTVDYAAPDPASVQHESLKGLWWIAEFIPKPHRDAAAGWATRWIIHAGRYRHVPENSNIHWSVAERSRQVPSYQPTNLPAAFTEIQR</sequence>
<protein>
    <recommendedName>
        <fullName evidence="1">T6SS Phospholipase effector Tle1-like catalytic domain-containing protein</fullName>
    </recommendedName>
</protein>
<dbReference type="EMBL" id="AP012547">
    <property type="protein sequence ID" value="BAO28304.1"/>
    <property type="molecule type" value="Genomic_DNA"/>
</dbReference>
<gene>
    <name evidence="2" type="ORF">SUTH_00490</name>
</gene>
<proteinExistence type="predicted"/>
<dbReference type="PANTHER" id="PTHR33840">
    <property type="match status" value="1"/>
</dbReference>
<keyword evidence="3" id="KW-1185">Reference proteome</keyword>
<dbReference type="OrthoDB" id="4378831at2"/>
<name>W0SAT1_9PROT</name>